<sequence>MPDHIVVLLAKPEGRKLVRKHCLENGFDIHLMQELVEAELEQVGKQRKAGLWERFDDILDRMDIESDASQKD</sequence>
<gene>
    <name evidence="1" type="ORF">U1T56_05765</name>
</gene>
<dbReference type="Proteomes" id="UP001375743">
    <property type="component" value="Unassembled WGS sequence"/>
</dbReference>
<protein>
    <submittedName>
        <fullName evidence="1">DNA modification system-associated small protein</fullName>
    </submittedName>
</protein>
<comment type="caution">
    <text evidence="1">The sequence shown here is derived from an EMBL/GenBank/DDBJ whole genome shotgun (WGS) entry which is preliminary data.</text>
</comment>
<reference evidence="1 2" key="1">
    <citation type="submission" date="2024-01" db="EMBL/GenBank/DDBJ databases">
        <title>Multi-omics insights into the function and evolution of sodium benzoate biodegradation pathways in Benzoatithermus flavus gen. nov., sp. nov. from hot spring.</title>
        <authorList>
            <person name="Hu C.-J."/>
            <person name="Li W.-J."/>
        </authorList>
    </citation>
    <scope>NUCLEOTIDE SEQUENCE [LARGE SCALE GENOMIC DNA]</scope>
    <source>
        <strain evidence="1 2">SYSU G07066</strain>
    </source>
</reference>
<evidence type="ECO:0000313" key="2">
    <source>
        <dbReference type="Proteomes" id="UP001375743"/>
    </source>
</evidence>
<evidence type="ECO:0000313" key="1">
    <source>
        <dbReference type="EMBL" id="MEK0082648.1"/>
    </source>
</evidence>
<proteinExistence type="predicted"/>
<dbReference type="RefSeq" id="WP_418158497.1">
    <property type="nucleotide sequence ID" value="NZ_JBBLZC010000004.1"/>
</dbReference>
<accession>A0ABU8XN94</accession>
<keyword evidence="2" id="KW-1185">Reference proteome</keyword>
<organism evidence="1 2">
    <name type="scientific">Benzoatithermus flavus</name>
    <dbReference type="NCBI Taxonomy" id="3108223"/>
    <lineage>
        <taxon>Bacteria</taxon>
        <taxon>Pseudomonadati</taxon>
        <taxon>Pseudomonadota</taxon>
        <taxon>Alphaproteobacteria</taxon>
        <taxon>Geminicoccales</taxon>
        <taxon>Geminicoccaceae</taxon>
        <taxon>Benzoatithermus</taxon>
    </lineage>
</organism>
<dbReference type="EMBL" id="JBBLZC010000004">
    <property type="protein sequence ID" value="MEK0082648.1"/>
    <property type="molecule type" value="Genomic_DNA"/>
</dbReference>
<name>A0ABU8XN94_9PROT</name>